<proteinExistence type="predicted"/>
<keyword evidence="2" id="KW-1185">Reference proteome</keyword>
<evidence type="ECO:0000313" key="1">
    <source>
        <dbReference type="EMBL" id="KAG7627311.1"/>
    </source>
</evidence>
<accession>A0A8T2F6T1</accession>
<dbReference type="AlphaFoldDB" id="A0A8T2F6T1"/>
<dbReference type="EMBL" id="JAEFBK010000003">
    <property type="protein sequence ID" value="KAG7627311.1"/>
    <property type="molecule type" value="Genomic_DNA"/>
</dbReference>
<dbReference type="Proteomes" id="UP000694240">
    <property type="component" value="Chromosome 3"/>
</dbReference>
<organism evidence="1 2">
    <name type="scientific">Arabidopsis thaliana x Arabidopsis arenosa</name>
    <dbReference type="NCBI Taxonomy" id="1240361"/>
    <lineage>
        <taxon>Eukaryota</taxon>
        <taxon>Viridiplantae</taxon>
        <taxon>Streptophyta</taxon>
        <taxon>Embryophyta</taxon>
        <taxon>Tracheophyta</taxon>
        <taxon>Spermatophyta</taxon>
        <taxon>Magnoliopsida</taxon>
        <taxon>eudicotyledons</taxon>
        <taxon>Gunneridae</taxon>
        <taxon>Pentapetalae</taxon>
        <taxon>rosids</taxon>
        <taxon>malvids</taxon>
        <taxon>Brassicales</taxon>
        <taxon>Brassicaceae</taxon>
        <taxon>Camelineae</taxon>
        <taxon>Arabidopsis</taxon>
    </lineage>
</organism>
<gene>
    <name evidence="1" type="ORF">ISN45_At03g036410</name>
</gene>
<comment type="caution">
    <text evidence="1">The sequence shown here is derived from an EMBL/GenBank/DDBJ whole genome shotgun (WGS) entry which is preliminary data.</text>
</comment>
<evidence type="ECO:0000313" key="2">
    <source>
        <dbReference type="Proteomes" id="UP000694240"/>
    </source>
</evidence>
<reference evidence="1 2" key="1">
    <citation type="submission" date="2020-12" db="EMBL/GenBank/DDBJ databases">
        <title>Concerted genomic and epigenomic changes stabilize Arabidopsis allopolyploids.</title>
        <authorList>
            <person name="Chen Z."/>
        </authorList>
    </citation>
    <scope>NUCLEOTIDE SEQUENCE [LARGE SCALE GENOMIC DNA]</scope>
    <source>
        <strain evidence="1">Allo738</strain>
        <tissue evidence="1">Leaf</tissue>
    </source>
</reference>
<sequence>MVIFRIREDFYLCFGFLASAFSMFYDALETETEMLILGAVTLFLCSLRFSE</sequence>
<name>A0A8T2F6T1_9BRAS</name>
<protein>
    <submittedName>
        <fullName evidence="1">Uncharacterized protein</fullName>
    </submittedName>
</protein>